<evidence type="ECO:0000256" key="1">
    <source>
        <dbReference type="ARBA" id="ARBA00003535"/>
    </source>
</evidence>
<evidence type="ECO:0000313" key="7">
    <source>
        <dbReference type="Proteomes" id="UP001524944"/>
    </source>
</evidence>
<keyword evidence="4" id="KW-0288">FMN</keyword>
<dbReference type="CDD" id="cd04730">
    <property type="entry name" value="NPD_like"/>
    <property type="match status" value="1"/>
</dbReference>
<dbReference type="GO" id="GO:0004497">
    <property type="term" value="F:monooxygenase activity"/>
    <property type="evidence" value="ECO:0007669"/>
    <property type="project" value="UniProtKB-KW"/>
</dbReference>
<comment type="function">
    <text evidence="1">Nitronate monooxygenase that uses molecular oxygen to catalyze the oxidative denitrification of alkyl nitronates. Acts on propionate 3-nitronate (P3N), the presumed physiological substrate. Probably functions in the detoxification of P3N, a metabolic poison produced by plants and fungi as a defense mechanism.</text>
</comment>
<dbReference type="InterPro" id="IPR013785">
    <property type="entry name" value="Aldolase_TIM"/>
</dbReference>
<evidence type="ECO:0000256" key="2">
    <source>
        <dbReference type="ARBA" id="ARBA00013457"/>
    </source>
</evidence>
<sequence length="324" mass="34529">MHLPALIIDKIVAKIPIIQGGMATRVSTSRLAAAVANEGGIGIIAATAMSPDELIQEIRTARKLSSGIIGVNVLFAVRDFALLVKTALNEGIDLVISGAGVARDMYKWGRETDTPIVPIVSTAKLASMVEKMGASAVVVEGKEAGGHLGTDRRVRDIVPEVRKAVDIPVIAAGGIINGADIREAFTWGANGVQMGTRFAASEESNVTDEFKQMYLKAKKEDVILIKSPVGLPGRGLKSTLTEKLLRGEDLSPAKCNACLKKCSKNFCIMDALNSAQQGSIEDGLVFCGEQVERIKEILPVKKIFENLKAELAALPDLPEQKEAT</sequence>
<keyword evidence="5" id="KW-0560">Oxidoreductase</keyword>
<evidence type="ECO:0000256" key="4">
    <source>
        <dbReference type="ARBA" id="ARBA00022643"/>
    </source>
</evidence>
<comment type="caution">
    <text evidence="6">The sequence shown here is derived from an EMBL/GenBank/DDBJ whole genome shotgun (WGS) entry which is preliminary data.</text>
</comment>
<keyword evidence="6" id="KW-0503">Monooxygenase</keyword>
<reference evidence="6 7" key="1">
    <citation type="submission" date="2022-08" db="EMBL/GenBank/DDBJ databases">
        <title>Proteogenomics of the novel Dehalobacterium formicoaceticum strain EZ94 highlights a key role of methyltransferases during anaerobic dichloromethane degradation.</title>
        <authorList>
            <person name="Wasmund K."/>
        </authorList>
    </citation>
    <scope>NUCLEOTIDE SEQUENCE [LARGE SCALE GENOMIC DNA]</scope>
    <source>
        <strain evidence="6 7">EZ94</strain>
    </source>
</reference>
<accession>A0ABT1XZZ7</accession>
<dbReference type="Gene3D" id="3.20.20.70">
    <property type="entry name" value="Aldolase class I"/>
    <property type="match status" value="1"/>
</dbReference>
<evidence type="ECO:0000313" key="6">
    <source>
        <dbReference type="EMBL" id="MCR6544198.1"/>
    </source>
</evidence>
<keyword evidence="7" id="KW-1185">Reference proteome</keyword>
<gene>
    <name evidence="6" type="ORF">NVS47_01495</name>
</gene>
<dbReference type="SUPFAM" id="SSF51412">
    <property type="entry name" value="Inosine monophosphate dehydrogenase (IMPDH)"/>
    <property type="match status" value="1"/>
</dbReference>
<proteinExistence type="predicted"/>
<protein>
    <recommendedName>
        <fullName evidence="2">Probable nitronate monooxygenase</fullName>
    </recommendedName>
</protein>
<dbReference type="Pfam" id="PF03060">
    <property type="entry name" value="NMO"/>
    <property type="match status" value="2"/>
</dbReference>
<dbReference type="PANTHER" id="PTHR32332">
    <property type="entry name" value="2-NITROPROPANE DIOXYGENASE"/>
    <property type="match status" value="1"/>
</dbReference>
<organism evidence="6 7">
    <name type="scientific">Dehalobacterium formicoaceticum</name>
    <dbReference type="NCBI Taxonomy" id="51515"/>
    <lineage>
        <taxon>Bacteria</taxon>
        <taxon>Bacillati</taxon>
        <taxon>Bacillota</taxon>
        <taxon>Clostridia</taxon>
        <taxon>Eubacteriales</taxon>
        <taxon>Peptococcaceae</taxon>
        <taxon>Dehalobacterium</taxon>
    </lineage>
</organism>
<dbReference type="EMBL" id="JANPWE010000001">
    <property type="protein sequence ID" value="MCR6544198.1"/>
    <property type="molecule type" value="Genomic_DNA"/>
</dbReference>
<dbReference type="InterPro" id="IPR004136">
    <property type="entry name" value="NMO"/>
</dbReference>
<dbReference type="RefSeq" id="WP_089609692.1">
    <property type="nucleotide sequence ID" value="NZ_CP022121.1"/>
</dbReference>
<evidence type="ECO:0000256" key="5">
    <source>
        <dbReference type="ARBA" id="ARBA00023002"/>
    </source>
</evidence>
<evidence type="ECO:0000256" key="3">
    <source>
        <dbReference type="ARBA" id="ARBA00022630"/>
    </source>
</evidence>
<keyword evidence="3" id="KW-0285">Flavoprotein</keyword>
<dbReference type="Proteomes" id="UP001524944">
    <property type="component" value="Unassembled WGS sequence"/>
</dbReference>
<dbReference type="PANTHER" id="PTHR32332:SF18">
    <property type="entry name" value="2-NITROPROPANE DIOXYGENASE"/>
    <property type="match status" value="1"/>
</dbReference>
<name>A0ABT1XZZ7_9FIRM</name>